<comment type="caution">
    <text evidence="1">The sequence shown here is derived from an EMBL/GenBank/DDBJ whole genome shotgun (WGS) entry which is preliminary data.</text>
</comment>
<dbReference type="OrthoDB" id="10671711at2759"/>
<keyword evidence="2" id="KW-1185">Reference proteome</keyword>
<evidence type="ECO:0000313" key="1">
    <source>
        <dbReference type="EMBL" id="KAF0766204.1"/>
    </source>
</evidence>
<sequence>MSFFSKSKFYIIKKEMRAYLLVTACAILLNFALAVLPNKRDVLNYIFCVHIVNKLVVWKICTYHCTRIFINNEYYYKHSMIFLPF</sequence>
<accession>A0A6G0Z669</accession>
<proteinExistence type="predicted"/>
<dbReference type="Proteomes" id="UP000478052">
    <property type="component" value="Unassembled WGS sequence"/>
</dbReference>
<gene>
    <name evidence="1" type="ORF">FWK35_00017431</name>
</gene>
<dbReference type="AlphaFoldDB" id="A0A6G0Z669"/>
<name>A0A6G0Z669_APHCR</name>
<reference evidence="1 2" key="1">
    <citation type="submission" date="2019-08" db="EMBL/GenBank/DDBJ databases">
        <title>Whole genome of Aphis craccivora.</title>
        <authorList>
            <person name="Voronova N.V."/>
            <person name="Shulinski R.S."/>
            <person name="Bandarenka Y.V."/>
            <person name="Zhorov D.G."/>
            <person name="Warner D."/>
        </authorList>
    </citation>
    <scope>NUCLEOTIDE SEQUENCE [LARGE SCALE GENOMIC DNA]</scope>
    <source>
        <strain evidence="1">180601</strain>
        <tissue evidence="1">Whole Body</tissue>
    </source>
</reference>
<evidence type="ECO:0000313" key="2">
    <source>
        <dbReference type="Proteomes" id="UP000478052"/>
    </source>
</evidence>
<dbReference type="EMBL" id="VUJU01001243">
    <property type="protein sequence ID" value="KAF0766204.1"/>
    <property type="molecule type" value="Genomic_DNA"/>
</dbReference>
<protein>
    <submittedName>
        <fullName evidence="1">Extensin-like</fullName>
    </submittedName>
</protein>
<organism evidence="1 2">
    <name type="scientific">Aphis craccivora</name>
    <name type="common">Cowpea aphid</name>
    <dbReference type="NCBI Taxonomy" id="307492"/>
    <lineage>
        <taxon>Eukaryota</taxon>
        <taxon>Metazoa</taxon>
        <taxon>Ecdysozoa</taxon>
        <taxon>Arthropoda</taxon>
        <taxon>Hexapoda</taxon>
        <taxon>Insecta</taxon>
        <taxon>Pterygota</taxon>
        <taxon>Neoptera</taxon>
        <taxon>Paraneoptera</taxon>
        <taxon>Hemiptera</taxon>
        <taxon>Sternorrhyncha</taxon>
        <taxon>Aphidomorpha</taxon>
        <taxon>Aphidoidea</taxon>
        <taxon>Aphididae</taxon>
        <taxon>Aphidini</taxon>
        <taxon>Aphis</taxon>
        <taxon>Aphis</taxon>
    </lineage>
</organism>